<dbReference type="GO" id="GO:0005507">
    <property type="term" value="F:copper ion binding"/>
    <property type="evidence" value="ECO:0007669"/>
    <property type="project" value="TreeGrafter"/>
</dbReference>
<dbReference type="Pfam" id="PF03091">
    <property type="entry name" value="CutA1"/>
    <property type="match status" value="1"/>
</dbReference>
<dbReference type="Proteomes" id="UP000745577">
    <property type="component" value="Unassembled WGS sequence"/>
</dbReference>
<comment type="similarity">
    <text evidence="1">Belongs to the CutA family.</text>
</comment>
<evidence type="ECO:0000313" key="2">
    <source>
        <dbReference type="EMBL" id="MCA9380250.1"/>
    </source>
</evidence>
<dbReference type="InterPro" id="IPR015867">
    <property type="entry name" value="N-reg_PII/ATP_PRibTrfase_C"/>
</dbReference>
<evidence type="ECO:0000313" key="3">
    <source>
        <dbReference type="Proteomes" id="UP000745577"/>
    </source>
</evidence>
<organism evidence="2 3">
    <name type="scientific">Candidatus Dojkabacteria bacterium</name>
    <dbReference type="NCBI Taxonomy" id="2099670"/>
    <lineage>
        <taxon>Bacteria</taxon>
        <taxon>Candidatus Dojkabacteria</taxon>
    </lineage>
</organism>
<comment type="caution">
    <text evidence="2">The sequence shown here is derived from an EMBL/GenBank/DDBJ whole genome shotgun (WGS) entry which is preliminary data.</text>
</comment>
<proteinExistence type="inferred from homology"/>
<dbReference type="EMBL" id="JAGQLL010000043">
    <property type="protein sequence ID" value="MCA9380250.1"/>
    <property type="molecule type" value="Genomic_DNA"/>
</dbReference>
<dbReference type="InterPro" id="IPR011322">
    <property type="entry name" value="N-reg_PII-like_a/b"/>
</dbReference>
<gene>
    <name evidence="2" type="ORF">KC675_03685</name>
</gene>
<dbReference type="AlphaFoldDB" id="A0A955I7M4"/>
<dbReference type="GO" id="GO:0010038">
    <property type="term" value="P:response to metal ion"/>
    <property type="evidence" value="ECO:0007669"/>
    <property type="project" value="InterPro"/>
</dbReference>
<accession>A0A955I7M4</accession>
<protein>
    <submittedName>
        <fullName evidence="2">Divalent-cation tolerance protein CutA</fullName>
    </submittedName>
</protein>
<sequence length="108" mass="12512">MSEYAIIYVTCSDEAEAEKIGKHILEKRIAGCINIIPEMTSSYFWPPKEDKIEKSNECILLIKTRFENYERIETEVLKIHSYDNPAIIAIPLLAISKKYADWLDSETK</sequence>
<dbReference type="Gene3D" id="3.30.70.120">
    <property type="match status" value="1"/>
</dbReference>
<reference evidence="2" key="1">
    <citation type="submission" date="2020-04" db="EMBL/GenBank/DDBJ databases">
        <authorList>
            <person name="Zhang T."/>
        </authorList>
    </citation>
    <scope>NUCLEOTIDE SEQUENCE</scope>
    <source>
        <strain evidence="2">HKST-UBA15</strain>
    </source>
</reference>
<dbReference type="SUPFAM" id="SSF54913">
    <property type="entry name" value="GlnB-like"/>
    <property type="match status" value="1"/>
</dbReference>
<reference evidence="2" key="2">
    <citation type="journal article" date="2021" name="Microbiome">
        <title>Successional dynamics and alternative stable states in a saline activated sludge microbial community over 9 years.</title>
        <authorList>
            <person name="Wang Y."/>
            <person name="Ye J."/>
            <person name="Ju F."/>
            <person name="Liu L."/>
            <person name="Boyd J.A."/>
            <person name="Deng Y."/>
            <person name="Parks D.H."/>
            <person name="Jiang X."/>
            <person name="Yin X."/>
            <person name="Woodcroft B.J."/>
            <person name="Tyson G.W."/>
            <person name="Hugenholtz P."/>
            <person name="Polz M.F."/>
            <person name="Zhang T."/>
        </authorList>
    </citation>
    <scope>NUCLEOTIDE SEQUENCE</scope>
    <source>
        <strain evidence="2">HKST-UBA15</strain>
    </source>
</reference>
<dbReference type="PANTHER" id="PTHR23419:SF8">
    <property type="entry name" value="FI09726P"/>
    <property type="match status" value="1"/>
</dbReference>
<name>A0A955I7M4_9BACT</name>
<dbReference type="InterPro" id="IPR004323">
    <property type="entry name" value="Ion_tolerance_CutA"/>
</dbReference>
<evidence type="ECO:0000256" key="1">
    <source>
        <dbReference type="ARBA" id="ARBA00010169"/>
    </source>
</evidence>
<dbReference type="PANTHER" id="PTHR23419">
    <property type="entry name" value="DIVALENT CATION TOLERANCE CUTA-RELATED"/>
    <property type="match status" value="1"/>
</dbReference>